<keyword evidence="2" id="KW-1185">Reference proteome</keyword>
<dbReference type="EMBL" id="JABFBC010000002">
    <property type="protein sequence ID" value="NNU81705.1"/>
    <property type="molecule type" value="Genomic_DNA"/>
</dbReference>
<proteinExistence type="predicted"/>
<evidence type="ECO:0000313" key="2">
    <source>
        <dbReference type="Proteomes" id="UP000572377"/>
    </source>
</evidence>
<reference evidence="1 2" key="1">
    <citation type="submission" date="2020-05" db="EMBL/GenBank/DDBJ databases">
        <title>Gimesia benthica sp. nov., a novel planctomycete isolated from a deep-sea water sample of the Northwest Indian Ocean.</title>
        <authorList>
            <person name="Wang J."/>
            <person name="Ruan C."/>
            <person name="Song L."/>
            <person name="Zhu Y."/>
            <person name="Li A."/>
            <person name="Zheng X."/>
            <person name="Wang L."/>
            <person name="Lu Z."/>
            <person name="Huang Y."/>
            <person name="Du W."/>
            <person name="Zhou Y."/>
            <person name="Huang L."/>
            <person name="Dai X."/>
        </authorList>
    </citation>
    <scope>NUCLEOTIDE SEQUENCE [LARGE SCALE GENOMIC DNA]</scope>
    <source>
        <strain evidence="1 2">YYQ-30</strain>
    </source>
</reference>
<sequence length="70" mass="8090">MKRLDDYLCPARDAVEDARQQVLREIVDYPRPISGCDAQFNHLLDLRRRLETALAVLERSVFVPTSRHPG</sequence>
<dbReference type="RefSeq" id="WP_171326526.1">
    <property type="nucleotide sequence ID" value="NZ_JABFBC010000002.1"/>
</dbReference>
<organism evidence="1 2">
    <name type="scientific">Halovulum dunhuangense</name>
    <dbReference type="NCBI Taxonomy" id="1505036"/>
    <lineage>
        <taxon>Bacteria</taxon>
        <taxon>Pseudomonadati</taxon>
        <taxon>Pseudomonadota</taxon>
        <taxon>Alphaproteobacteria</taxon>
        <taxon>Rhodobacterales</taxon>
        <taxon>Paracoccaceae</taxon>
        <taxon>Halovulum</taxon>
    </lineage>
</organism>
<gene>
    <name evidence="1" type="ORF">HMH01_14790</name>
</gene>
<protein>
    <submittedName>
        <fullName evidence="1">Uncharacterized protein</fullName>
    </submittedName>
</protein>
<comment type="caution">
    <text evidence="1">The sequence shown here is derived from an EMBL/GenBank/DDBJ whole genome shotgun (WGS) entry which is preliminary data.</text>
</comment>
<accession>A0A849L5P0</accession>
<name>A0A849L5P0_9RHOB</name>
<evidence type="ECO:0000313" key="1">
    <source>
        <dbReference type="EMBL" id="NNU81705.1"/>
    </source>
</evidence>
<dbReference type="Proteomes" id="UP000572377">
    <property type="component" value="Unassembled WGS sequence"/>
</dbReference>
<dbReference type="AlphaFoldDB" id="A0A849L5P0"/>